<protein>
    <submittedName>
        <fullName evidence="1">Uncharacterized protein</fullName>
    </submittedName>
</protein>
<dbReference type="AlphaFoldDB" id="A0A2D0MYI0"/>
<evidence type="ECO:0000313" key="1">
    <source>
        <dbReference type="EMBL" id="PHN01324.1"/>
    </source>
</evidence>
<keyword evidence="2" id="KW-1185">Reference proteome</keyword>
<reference evidence="1 2" key="1">
    <citation type="submission" date="2017-10" db="EMBL/GenBank/DDBJ databases">
        <title>The draft genome sequence of Lewinella nigricans NBRC 102662.</title>
        <authorList>
            <person name="Wang K."/>
        </authorList>
    </citation>
    <scope>NUCLEOTIDE SEQUENCE [LARGE SCALE GENOMIC DNA]</scope>
    <source>
        <strain evidence="1 2">NBRC 102662</strain>
    </source>
</reference>
<accession>A0A2D0MYI0</accession>
<name>A0A2D0MYI0_FLAN2</name>
<gene>
    <name evidence="1" type="ORF">CRP01_37835</name>
</gene>
<proteinExistence type="predicted"/>
<organism evidence="1 2">
    <name type="scientific">Flavilitoribacter nigricans (strain ATCC 23147 / DSM 23189 / NBRC 102662 / NCIMB 1420 / SS-2)</name>
    <name type="common">Lewinella nigricans</name>
    <dbReference type="NCBI Taxonomy" id="1122177"/>
    <lineage>
        <taxon>Bacteria</taxon>
        <taxon>Pseudomonadati</taxon>
        <taxon>Bacteroidota</taxon>
        <taxon>Saprospiria</taxon>
        <taxon>Saprospirales</taxon>
        <taxon>Lewinellaceae</taxon>
        <taxon>Flavilitoribacter</taxon>
    </lineage>
</organism>
<evidence type="ECO:0000313" key="2">
    <source>
        <dbReference type="Proteomes" id="UP000223913"/>
    </source>
</evidence>
<sequence length="422" mass="49516">MEAMKKTLTCVLSICFFGLVLPGVYGHSEQFPAEERVEYYATISLRESPYPDFKGVVRLGEKEAMRRNHYRLYYDEQFRLVRIGFYLGNRLREPNHTANYFFTTPVQQLTYRDGQEIRTFSDRFGNAVSQRGAFREVYQLDEQGRRTGLHFEDESGNRIENDWGIAHYTWEHQPDGSVIEQRFDLTGALQSLRPGFPFYTIRLYYEFHGSLALMQNIDKQGNLVNNESGVAQDKLLFDRAGKWYGWRVLDKDHQLKSGNGPNVARGINIPDRYGYETSVRYEDDRGQDRKNAYGFWGSKRIYDRFGNYDYTHFTDSTGQPGLNTETGYCYAEYTWDRAGFKRVKTELLDTRRRPVLHAKSGFSTITYSYDEHDNLIRVTYLGLNGEMVNRTDNGLAYIEHTYDERHKRKETRRFNKAGEEIE</sequence>
<dbReference type="Proteomes" id="UP000223913">
    <property type="component" value="Unassembled WGS sequence"/>
</dbReference>
<dbReference type="EMBL" id="PDUD01000057">
    <property type="protein sequence ID" value="PHN01324.1"/>
    <property type="molecule type" value="Genomic_DNA"/>
</dbReference>
<comment type="caution">
    <text evidence="1">The sequence shown here is derived from an EMBL/GenBank/DDBJ whole genome shotgun (WGS) entry which is preliminary data.</text>
</comment>